<feature type="region of interest" description="Disordered" evidence="1">
    <location>
        <begin position="1"/>
        <end position="44"/>
    </location>
</feature>
<evidence type="ECO:0000313" key="2">
    <source>
        <dbReference type="EMBL" id="KAF7351490.1"/>
    </source>
</evidence>
<dbReference type="SUPFAM" id="SSF52047">
    <property type="entry name" value="RNI-like"/>
    <property type="match status" value="1"/>
</dbReference>
<evidence type="ECO:0008006" key="4">
    <source>
        <dbReference type="Google" id="ProtNLM"/>
    </source>
</evidence>
<gene>
    <name evidence="2" type="ORF">MSAN_01581300</name>
</gene>
<dbReference type="Proteomes" id="UP000623467">
    <property type="component" value="Unassembled WGS sequence"/>
</dbReference>
<evidence type="ECO:0000313" key="3">
    <source>
        <dbReference type="Proteomes" id="UP000623467"/>
    </source>
</evidence>
<sequence>MPIGETVLDSVRPQATGEKEEPGATSGTEAEDHLSEFEARSVSDLKNDVQQPTSDFDLTATIPEETLFLIFQHALPPGFAVSFGTTLPPFPRTASSDTSTKLRIGKVCKRWYRIGLKLLYENVNLQWIGQLPAFVQALEAREEVGSFVRRLEIGYWVPEGYHTLQDAEVAKIFDLCPLLTHFAFNPQSLRGFVPEFPLDPIRRLGTITHLEICERVKYPAVLPALAELCSTLVSLSILLPELYDSHPTLTFARLESLRLGVNPQSHLPGLRWAVPNLQQLLIHFRGGNALLYNTTACTLLDAYGRGLRVLSVRAIPAYNSNVPSSFQDVLERCPALQHLSITETAPMDNFVRSAEALEGEKPRGIRGAEGHISPTPHVSIPSESL</sequence>
<dbReference type="Gene3D" id="3.80.10.10">
    <property type="entry name" value="Ribonuclease Inhibitor"/>
    <property type="match status" value="1"/>
</dbReference>
<name>A0A8H7CV75_9AGAR</name>
<reference evidence="2" key="1">
    <citation type="submission" date="2020-05" db="EMBL/GenBank/DDBJ databases">
        <title>Mycena genomes resolve the evolution of fungal bioluminescence.</title>
        <authorList>
            <person name="Tsai I.J."/>
        </authorList>
    </citation>
    <scope>NUCLEOTIDE SEQUENCE</scope>
    <source>
        <strain evidence="2">160909Yilan</strain>
    </source>
</reference>
<evidence type="ECO:0000256" key="1">
    <source>
        <dbReference type="SAM" id="MobiDB-lite"/>
    </source>
</evidence>
<protein>
    <recommendedName>
        <fullName evidence="4">F-box domain-containing protein</fullName>
    </recommendedName>
</protein>
<feature type="compositionally biased region" description="Basic and acidic residues" evidence="1">
    <location>
        <begin position="30"/>
        <end position="44"/>
    </location>
</feature>
<feature type="region of interest" description="Disordered" evidence="1">
    <location>
        <begin position="362"/>
        <end position="385"/>
    </location>
</feature>
<dbReference type="EMBL" id="JACAZH010000013">
    <property type="protein sequence ID" value="KAF7351490.1"/>
    <property type="molecule type" value="Genomic_DNA"/>
</dbReference>
<accession>A0A8H7CV75</accession>
<comment type="caution">
    <text evidence="2">The sequence shown here is derived from an EMBL/GenBank/DDBJ whole genome shotgun (WGS) entry which is preliminary data.</text>
</comment>
<proteinExistence type="predicted"/>
<organism evidence="2 3">
    <name type="scientific">Mycena sanguinolenta</name>
    <dbReference type="NCBI Taxonomy" id="230812"/>
    <lineage>
        <taxon>Eukaryota</taxon>
        <taxon>Fungi</taxon>
        <taxon>Dikarya</taxon>
        <taxon>Basidiomycota</taxon>
        <taxon>Agaricomycotina</taxon>
        <taxon>Agaricomycetes</taxon>
        <taxon>Agaricomycetidae</taxon>
        <taxon>Agaricales</taxon>
        <taxon>Marasmiineae</taxon>
        <taxon>Mycenaceae</taxon>
        <taxon>Mycena</taxon>
    </lineage>
</organism>
<dbReference type="AlphaFoldDB" id="A0A8H7CV75"/>
<dbReference type="InterPro" id="IPR032675">
    <property type="entry name" value="LRR_dom_sf"/>
</dbReference>
<keyword evidence="3" id="KW-1185">Reference proteome</keyword>
<dbReference type="OrthoDB" id="3258555at2759"/>